<evidence type="ECO:0008006" key="3">
    <source>
        <dbReference type="Google" id="ProtNLM"/>
    </source>
</evidence>
<gene>
    <name evidence="1" type="ORF">COT80_01320</name>
</gene>
<evidence type="ECO:0000313" key="2">
    <source>
        <dbReference type="Proteomes" id="UP000229056"/>
    </source>
</evidence>
<proteinExistence type="predicted"/>
<organism evidence="1 2">
    <name type="scientific">Candidatus Buchananbacteria bacterium CG10_big_fil_rev_8_21_14_0_10_33_19</name>
    <dbReference type="NCBI Taxonomy" id="1974525"/>
    <lineage>
        <taxon>Bacteria</taxon>
        <taxon>Candidatus Buchananiibacteriota</taxon>
    </lineage>
</organism>
<name>A0A2H0W4B8_9BACT</name>
<sequence>MYINTFKRKIFLVYGITLILLLALNPYSMAMSGDQREQSSNYPSDNENKNNFLSDSFLTDKLFKLFGVTTLDPEIELALDASYIIESDSGKNLIGDDGRSIGPLHIQKQAIDDVNRILGYKAFTYSDRMSLEESCKVFKAYLDFYGQRYFKKTGKQPTTEVYVRIWNGGPNGYQSVKTKNHWQKAKEVIF</sequence>
<protein>
    <recommendedName>
        <fullName evidence="3">Transglycosylase SLT domain-containing protein</fullName>
    </recommendedName>
</protein>
<dbReference type="Proteomes" id="UP000229056">
    <property type="component" value="Unassembled WGS sequence"/>
</dbReference>
<dbReference type="AlphaFoldDB" id="A0A2H0W4B8"/>
<evidence type="ECO:0000313" key="1">
    <source>
        <dbReference type="EMBL" id="PIS06195.1"/>
    </source>
</evidence>
<dbReference type="Gene3D" id="1.10.530.10">
    <property type="match status" value="1"/>
</dbReference>
<comment type="caution">
    <text evidence="1">The sequence shown here is derived from an EMBL/GenBank/DDBJ whole genome shotgun (WGS) entry which is preliminary data.</text>
</comment>
<accession>A0A2H0W4B8</accession>
<dbReference type="EMBL" id="PEZY01000005">
    <property type="protein sequence ID" value="PIS06195.1"/>
    <property type="molecule type" value="Genomic_DNA"/>
</dbReference>
<reference evidence="2" key="1">
    <citation type="submission" date="2017-09" db="EMBL/GenBank/DDBJ databases">
        <title>Depth-based differentiation of microbial function through sediment-hosted aquifers and enrichment of novel symbionts in the deep terrestrial subsurface.</title>
        <authorList>
            <person name="Probst A.J."/>
            <person name="Ladd B."/>
            <person name="Jarett J.K."/>
            <person name="Geller-Mcgrath D.E."/>
            <person name="Sieber C.M.K."/>
            <person name="Emerson J.B."/>
            <person name="Anantharaman K."/>
            <person name="Thomas B.C."/>
            <person name="Malmstrom R."/>
            <person name="Stieglmeier M."/>
            <person name="Klingl A."/>
            <person name="Woyke T."/>
            <person name="Ryan C.M."/>
            <person name="Banfield J.F."/>
        </authorList>
    </citation>
    <scope>NUCLEOTIDE SEQUENCE [LARGE SCALE GENOMIC DNA]</scope>
</reference>